<feature type="chain" id="PRO_5046255207" evidence="1">
    <location>
        <begin position="32"/>
        <end position="530"/>
    </location>
</feature>
<dbReference type="InterPro" id="IPR001254">
    <property type="entry name" value="Trypsin_dom"/>
</dbReference>
<evidence type="ECO:0000256" key="1">
    <source>
        <dbReference type="SAM" id="SignalP"/>
    </source>
</evidence>
<evidence type="ECO:0000259" key="2">
    <source>
        <dbReference type="PROSITE" id="PS50240"/>
    </source>
</evidence>
<dbReference type="SMART" id="SM00020">
    <property type="entry name" value="Tryp_SPc"/>
    <property type="match status" value="1"/>
</dbReference>
<sequence length="530" mass="56461">MSARRPRAVWVTGLLISAATASMLTATPVHAIVGQSVNDSFAFTAKLDIGNQVDGQRSCSAALVAQQWLVTAASCFADNPAQSLKVPAGAPKLKTTATIGRADLTRETGNVVDVVELVPREDRDLVMAKLAQPVAGIAPASLGSNTPIGGEELWVTGYGRTKEEWTPDRLHYAKFSVGAVKDTTVGLVGKSDGAAICQGDTGGPAFRNINGRFELVGVNSRSWQGGCFGSDEKETRTGAVDSRVDDIAAWIQKTSSRDILRGANWSNTAHMSSGYFTGKSAAVKRRMDLFVVWKDGSASIFQGADHNAPEYPYSAEYKVAPAGSYWKDARAVAGGSFTDSGSDGITVRWASGKLSTYLHVDENGFHDEKTFGAVGSYWKGARLITVGRYTDNPLRDDMFVLWDDGSTTLYSDLGTNGIGKQSQLDKGWTEAAQMSSGEFGGGKTGDLLIRWNDGSATVFSALDPSGYHGRTSIRSLNSPWKNVQNLTVGSFAAGDNRPDDVLIRWAPGPLSYYPGVSTAGTTRPEVQLVG</sequence>
<dbReference type="EMBL" id="BAAABW010000026">
    <property type="protein sequence ID" value="GAA0369296.1"/>
    <property type="molecule type" value="Genomic_DNA"/>
</dbReference>
<dbReference type="InterPro" id="IPR001314">
    <property type="entry name" value="Peptidase_S1A"/>
</dbReference>
<dbReference type="PROSITE" id="PS50240">
    <property type="entry name" value="TRYPSIN_DOM"/>
    <property type="match status" value="1"/>
</dbReference>
<feature type="signal peptide" evidence="1">
    <location>
        <begin position="1"/>
        <end position="31"/>
    </location>
</feature>
<evidence type="ECO:0000313" key="3">
    <source>
        <dbReference type="EMBL" id="GAA0369296.1"/>
    </source>
</evidence>
<dbReference type="Pfam" id="PF00089">
    <property type="entry name" value="Trypsin"/>
    <property type="match status" value="1"/>
</dbReference>
<dbReference type="InterPro" id="IPR009003">
    <property type="entry name" value="Peptidase_S1_PA"/>
</dbReference>
<keyword evidence="1" id="KW-0732">Signal</keyword>
<reference evidence="3 4" key="1">
    <citation type="journal article" date="2019" name="Int. J. Syst. Evol. Microbiol.">
        <title>The Global Catalogue of Microorganisms (GCM) 10K type strain sequencing project: providing services to taxonomists for standard genome sequencing and annotation.</title>
        <authorList>
            <consortium name="The Broad Institute Genomics Platform"/>
            <consortium name="The Broad Institute Genome Sequencing Center for Infectious Disease"/>
            <person name="Wu L."/>
            <person name="Ma J."/>
        </authorList>
    </citation>
    <scope>NUCLEOTIDE SEQUENCE [LARGE SCALE GENOMIC DNA]</scope>
    <source>
        <strain evidence="3 4">JCM 4565</strain>
    </source>
</reference>
<organism evidence="3 4">
    <name type="scientific">Streptomyces blastmyceticus</name>
    <dbReference type="NCBI Taxonomy" id="68180"/>
    <lineage>
        <taxon>Bacteria</taxon>
        <taxon>Bacillati</taxon>
        <taxon>Actinomycetota</taxon>
        <taxon>Actinomycetes</taxon>
        <taxon>Kitasatosporales</taxon>
        <taxon>Streptomycetaceae</taxon>
        <taxon>Streptomyces</taxon>
    </lineage>
</organism>
<dbReference type="PANTHER" id="PTHR24260:SF136">
    <property type="entry name" value="GH08193P-RELATED"/>
    <property type="match status" value="1"/>
</dbReference>
<dbReference type="PRINTS" id="PR00722">
    <property type="entry name" value="CHYMOTRYPSIN"/>
</dbReference>
<dbReference type="Proteomes" id="UP001500063">
    <property type="component" value="Unassembled WGS sequence"/>
</dbReference>
<dbReference type="Gene3D" id="2.40.10.10">
    <property type="entry name" value="Trypsin-like serine proteases"/>
    <property type="match status" value="1"/>
</dbReference>
<keyword evidence="4" id="KW-1185">Reference proteome</keyword>
<name>A0ABN0XPV0_9ACTN</name>
<feature type="domain" description="Peptidase S1" evidence="2">
    <location>
        <begin position="32"/>
        <end position="256"/>
    </location>
</feature>
<dbReference type="PANTHER" id="PTHR24260">
    <property type="match status" value="1"/>
</dbReference>
<comment type="caution">
    <text evidence="3">The sequence shown here is derived from an EMBL/GenBank/DDBJ whole genome shotgun (WGS) entry which is preliminary data.</text>
</comment>
<dbReference type="SUPFAM" id="SSF50494">
    <property type="entry name" value="Trypsin-like serine proteases"/>
    <property type="match status" value="1"/>
</dbReference>
<dbReference type="InterPro" id="IPR051333">
    <property type="entry name" value="CLIP_Serine_Protease"/>
</dbReference>
<accession>A0ABN0XPV0</accession>
<dbReference type="InterPro" id="IPR043504">
    <property type="entry name" value="Peptidase_S1_PA_chymotrypsin"/>
</dbReference>
<evidence type="ECO:0000313" key="4">
    <source>
        <dbReference type="Proteomes" id="UP001500063"/>
    </source>
</evidence>
<proteinExistence type="predicted"/>
<gene>
    <name evidence="3" type="primary">fusH_1</name>
    <name evidence="3" type="ORF">GCM10010319_54010</name>
</gene>
<protein>
    <submittedName>
        <fullName evidence="3">Fusidic acid esterase FusH</fullName>
    </submittedName>
</protein>